<dbReference type="EMBL" id="PTJD01000002">
    <property type="protein sequence ID" value="PPK98136.1"/>
    <property type="molecule type" value="Genomic_DNA"/>
</dbReference>
<dbReference type="AlphaFoldDB" id="A0A2S6IV76"/>
<organism evidence="1 2">
    <name type="scientific">Kineococcus xinjiangensis</name>
    <dbReference type="NCBI Taxonomy" id="512762"/>
    <lineage>
        <taxon>Bacteria</taxon>
        <taxon>Bacillati</taxon>
        <taxon>Actinomycetota</taxon>
        <taxon>Actinomycetes</taxon>
        <taxon>Kineosporiales</taxon>
        <taxon>Kineosporiaceae</taxon>
        <taxon>Kineococcus</taxon>
    </lineage>
</organism>
<reference evidence="1 2" key="1">
    <citation type="submission" date="2018-02" db="EMBL/GenBank/DDBJ databases">
        <title>Genomic Encyclopedia of Archaeal and Bacterial Type Strains, Phase II (KMG-II): from individual species to whole genera.</title>
        <authorList>
            <person name="Goeker M."/>
        </authorList>
    </citation>
    <scope>NUCLEOTIDE SEQUENCE [LARGE SCALE GENOMIC DNA]</scope>
    <source>
        <strain evidence="1 2">DSM 22857</strain>
    </source>
</reference>
<proteinExistence type="predicted"/>
<gene>
    <name evidence="1" type="ORF">CLV92_102289</name>
</gene>
<dbReference type="InterPro" id="IPR042226">
    <property type="entry name" value="eFR1_2_sf"/>
</dbReference>
<dbReference type="Pfam" id="PF18844">
    <property type="entry name" value="baeRF_family2"/>
    <property type="match status" value="1"/>
</dbReference>
<protein>
    <recommendedName>
        <fullName evidence="3">Peptide subunit release factor 1 (ERF1)</fullName>
    </recommendedName>
</protein>
<dbReference type="InterPro" id="IPR040701">
    <property type="entry name" value="Bact_RF_family2"/>
</dbReference>
<dbReference type="Gene3D" id="3.30.420.60">
    <property type="entry name" value="eRF1 domain 2"/>
    <property type="match status" value="1"/>
</dbReference>
<evidence type="ECO:0000313" key="2">
    <source>
        <dbReference type="Proteomes" id="UP000239485"/>
    </source>
</evidence>
<dbReference type="Proteomes" id="UP000239485">
    <property type="component" value="Unassembled WGS sequence"/>
</dbReference>
<evidence type="ECO:0000313" key="1">
    <source>
        <dbReference type="EMBL" id="PPK98136.1"/>
    </source>
</evidence>
<name>A0A2S6IV76_9ACTN</name>
<dbReference type="RefSeq" id="WP_158257124.1">
    <property type="nucleotide sequence ID" value="NZ_PTJD01000002.1"/>
</dbReference>
<sequence>MRLDWLKPATEDAGTYVSVVFDATRNDETGAHEIDLRWQDAREQLVKAGAPAAALDAVGEVAVQPTGVGGRIGRAVVATESGVVIDRILPQPPVREESTAGPVPNLMPLVRSLADDVHYVLVELDRVGADITVAHSASPGEAQEHTVDGDHDVLHKYHGGGWAHRRFQLRVQDSWDQNAATVAEDLDKIIAKERPAAVFVTGDVKAQHSLRSKATQRVLELLEEVPGGGRHAGVREDLFEQNLTEALERVRAGRRSAVVDQFEQEIGRVRNGLIDGASSGLAVEGLAAVVDALRRSQVRVMLVRDDPSSTATLWTGPDPMLIGTSREDVEAMGVSAPVQVRADAALVRALAATDAEIELVMVRPQMAEGIGALLRYVDESTPH</sequence>
<accession>A0A2S6IV76</accession>
<dbReference type="OrthoDB" id="5179393at2"/>
<comment type="caution">
    <text evidence="1">The sequence shown here is derived from an EMBL/GenBank/DDBJ whole genome shotgun (WGS) entry which is preliminary data.</text>
</comment>
<dbReference type="SUPFAM" id="SSF53137">
    <property type="entry name" value="Translational machinery components"/>
    <property type="match status" value="1"/>
</dbReference>
<evidence type="ECO:0008006" key="3">
    <source>
        <dbReference type="Google" id="ProtNLM"/>
    </source>
</evidence>
<keyword evidence="2" id="KW-1185">Reference proteome</keyword>